<evidence type="ECO:0000256" key="5">
    <source>
        <dbReference type="ARBA" id="ARBA00023224"/>
    </source>
</evidence>
<keyword evidence="8" id="KW-1185">Reference proteome</keyword>
<comment type="caution">
    <text evidence="7">The sequence shown here is derived from an EMBL/GenBank/DDBJ whole genome shotgun (WGS) entry which is preliminary data.</text>
</comment>
<feature type="transmembrane region" description="Helical" evidence="6">
    <location>
        <begin position="94"/>
        <end position="117"/>
    </location>
</feature>
<dbReference type="PANTHER" id="PTHR24232:SF85">
    <property type="entry name" value="G-PROTEIN COUPLED RECEPTOR 4"/>
    <property type="match status" value="1"/>
</dbReference>
<evidence type="ECO:0000256" key="3">
    <source>
        <dbReference type="ARBA" id="ARBA00023170"/>
    </source>
</evidence>
<keyword evidence="4" id="KW-0325">Glycoprotein</keyword>
<dbReference type="SUPFAM" id="SSF81321">
    <property type="entry name" value="Family A G protein-coupled receptor-like"/>
    <property type="match status" value="1"/>
</dbReference>
<keyword evidence="6" id="KW-0472">Membrane</keyword>
<organism evidence="7 8">
    <name type="scientific">Cirrhinus molitorella</name>
    <name type="common">mud carp</name>
    <dbReference type="NCBI Taxonomy" id="172907"/>
    <lineage>
        <taxon>Eukaryota</taxon>
        <taxon>Metazoa</taxon>
        <taxon>Chordata</taxon>
        <taxon>Craniata</taxon>
        <taxon>Vertebrata</taxon>
        <taxon>Euteleostomi</taxon>
        <taxon>Actinopterygii</taxon>
        <taxon>Neopterygii</taxon>
        <taxon>Teleostei</taxon>
        <taxon>Ostariophysi</taxon>
        <taxon>Cypriniformes</taxon>
        <taxon>Cyprinidae</taxon>
        <taxon>Labeoninae</taxon>
        <taxon>Labeonini</taxon>
        <taxon>Cirrhinus</taxon>
    </lineage>
</organism>
<sequence length="276" mass="31472">MEMTNISAGRESLSSVNSTIFNVLYYSFFTSAFSINMVLGLPANCYILWLSVKGMIQGQSTKIFKVNGALIEIIFCFAFFFAIGVYFFHCVDCWLPLVFLGQLLLVGRPLFLSFICLERYLGVLHPLIFLKLKPVKYRIALCFVGWIAIIYSCVIGTMGHIQYYNSLLPQLLFFYFVKLYSCLMVLKGLMRPGPGDDVKKRNGVNKDKSKAFQIILVLLVFSTLTYGPIFVSLVLYYILDLEKFLLSWSISLFLAILLGLVYPFLDLRRVGNLPFC</sequence>
<accession>A0ABR3LE63</accession>
<feature type="transmembrane region" description="Helical" evidence="6">
    <location>
        <begin position="245"/>
        <end position="265"/>
    </location>
</feature>
<keyword evidence="2" id="KW-0297">G-protein coupled receptor</keyword>
<name>A0ABR3LE63_9TELE</name>
<protein>
    <recommendedName>
        <fullName evidence="9">G-protein coupled receptors family 1 profile domain-containing protein</fullName>
    </recommendedName>
</protein>
<feature type="transmembrane region" description="Helical" evidence="6">
    <location>
        <begin position="23"/>
        <end position="49"/>
    </location>
</feature>
<keyword evidence="6" id="KW-0812">Transmembrane</keyword>
<gene>
    <name evidence="7" type="ORF">QQF64_021386</name>
</gene>
<keyword evidence="3" id="KW-0675">Receptor</keyword>
<reference evidence="7 8" key="1">
    <citation type="submission" date="2023-09" db="EMBL/GenBank/DDBJ databases">
        <authorList>
            <person name="Wang M."/>
        </authorList>
    </citation>
    <scope>NUCLEOTIDE SEQUENCE [LARGE SCALE GENOMIC DNA]</scope>
    <source>
        <strain evidence="7">GT-2023</strain>
        <tissue evidence="7">Liver</tissue>
    </source>
</reference>
<feature type="transmembrane region" description="Helical" evidence="6">
    <location>
        <begin position="137"/>
        <end position="161"/>
    </location>
</feature>
<evidence type="ECO:0000256" key="2">
    <source>
        <dbReference type="ARBA" id="ARBA00023040"/>
    </source>
</evidence>
<evidence type="ECO:0008006" key="9">
    <source>
        <dbReference type="Google" id="ProtNLM"/>
    </source>
</evidence>
<comment type="subcellular location">
    <subcellularLocation>
        <location evidence="1">Membrane</location>
        <topology evidence="1">Multi-pass membrane protein</topology>
    </subcellularLocation>
</comment>
<feature type="transmembrane region" description="Helical" evidence="6">
    <location>
        <begin position="167"/>
        <end position="190"/>
    </location>
</feature>
<evidence type="ECO:0000256" key="6">
    <source>
        <dbReference type="SAM" id="Phobius"/>
    </source>
</evidence>
<feature type="transmembrane region" description="Helical" evidence="6">
    <location>
        <begin position="211"/>
        <end position="239"/>
    </location>
</feature>
<feature type="transmembrane region" description="Helical" evidence="6">
    <location>
        <begin position="69"/>
        <end position="88"/>
    </location>
</feature>
<dbReference type="Gene3D" id="1.20.1070.10">
    <property type="entry name" value="Rhodopsin 7-helix transmembrane proteins"/>
    <property type="match status" value="1"/>
</dbReference>
<evidence type="ECO:0000256" key="4">
    <source>
        <dbReference type="ARBA" id="ARBA00023180"/>
    </source>
</evidence>
<evidence type="ECO:0000313" key="7">
    <source>
        <dbReference type="EMBL" id="KAL1250381.1"/>
    </source>
</evidence>
<evidence type="ECO:0000313" key="8">
    <source>
        <dbReference type="Proteomes" id="UP001558613"/>
    </source>
</evidence>
<dbReference type="PANTHER" id="PTHR24232">
    <property type="entry name" value="G-PROTEIN COUPLED RECEPTOR"/>
    <property type="match status" value="1"/>
</dbReference>
<proteinExistence type="predicted"/>
<dbReference type="Proteomes" id="UP001558613">
    <property type="component" value="Unassembled WGS sequence"/>
</dbReference>
<keyword evidence="6" id="KW-1133">Transmembrane helix</keyword>
<evidence type="ECO:0000256" key="1">
    <source>
        <dbReference type="ARBA" id="ARBA00004141"/>
    </source>
</evidence>
<keyword evidence="5" id="KW-0807">Transducer</keyword>
<dbReference type="EMBL" id="JAYMGO010000023">
    <property type="protein sequence ID" value="KAL1250381.1"/>
    <property type="molecule type" value="Genomic_DNA"/>
</dbReference>